<dbReference type="AlphaFoldDB" id="A0AAD5TH52"/>
<evidence type="ECO:0000256" key="10">
    <source>
        <dbReference type="ARBA" id="ARBA00075718"/>
    </source>
</evidence>
<dbReference type="PIRSF" id="PIRSF000151">
    <property type="entry name" value="GPR"/>
    <property type="match status" value="1"/>
</dbReference>
<dbReference type="Gene3D" id="3.40.309.10">
    <property type="entry name" value="Aldehyde Dehydrogenase, Chain A, domain 2"/>
    <property type="match status" value="1"/>
</dbReference>
<evidence type="ECO:0000256" key="8">
    <source>
        <dbReference type="ARBA" id="ARBA00059423"/>
    </source>
</evidence>
<gene>
    <name evidence="13" type="ORF">HDU87_005599</name>
</gene>
<dbReference type="SUPFAM" id="SSF53720">
    <property type="entry name" value="ALDH-like"/>
    <property type="match status" value="1"/>
</dbReference>
<dbReference type="GO" id="GO:0050661">
    <property type="term" value="F:NADP binding"/>
    <property type="evidence" value="ECO:0007669"/>
    <property type="project" value="InterPro"/>
</dbReference>
<keyword evidence="6" id="KW-0560">Oxidoreductase</keyword>
<evidence type="ECO:0000313" key="13">
    <source>
        <dbReference type="EMBL" id="KAJ3175935.1"/>
    </source>
</evidence>
<dbReference type="Proteomes" id="UP001212152">
    <property type="component" value="Unassembled WGS sequence"/>
</dbReference>
<keyword evidence="3" id="KW-0028">Amino-acid biosynthesis</keyword>
<evidence type="ECO:0000256" key="3">
    <source>
        <dbReference type="ARBA" id="ARBA00022605"/>
    </source>
</evidence>
<protein>
    <recommendedName>
        <fullName evidence="2">glutamate-5-semialdehyde dehydrogenase</fullName>
        <ecNumber evidence="2">1.2.1.41</ecNumber>
    </recommendedName>
    <alternativeName>
        <fullName evidence="11">Glutamate-5-semialdehyde dehydrogenase</fullName>
    </alternativeName>
    <alternativeName>
        <fullName evidence="10">Glutamyl-gamma-semialdehyde dehydrogenase</fullName>
    </alternativeName>
</protein>
<dbReference type="InterPro" id="IPR016163">
    <property type="entry name" value="Ald_DH_C"/>
</dbReference>
<reference evidence="13" key="1">
    <citation type="submission" date="2020-05" db="EMBL/GenBank/DDBJ databases">
        <title>Phylogenomic resolution of chytrid fungi.</title>
        <authorList>
            <person name="Stajich J.E."/>
            <person name="Amses K."/>
            <person name="Simmons R."/>
            <person name="Seto K."/>
            <person name="Myers J."/>
            <person name="Bonds A."/>
            <person name="Quandt C.A."/>
            <person name="Barry K."/>
            <person name="Liu P."/>
            <person name="Grigoriev I."/>
            <person name="Longcore J.E."/>
            <person name="James T.Y."/>
        </authorList>
    </citation>
    <scope>NUCLEOTIDE SEQUENCE</scope>
    <source>
        <strain evidence="13">JEL0379</strain>
    </source>
</reference>
<comment type="pathway">
    <text evidence="1">Amino-acid biosynthesis; L-proline biosynthesis; L-glutamate 5-semialdehyde from L-glutamate: step 2/2.</text>
</comment>
<proteinExistence type="inferred from homology"/>
<dbReference type="EC" id="1.2.1.41" evidence="2"/>
<evidence type="ECO:0000256" key="7">
    <source>
        <dbReference type="ARBA" id="ARBA00049024"/>
    </source>
</evidence>
<keyword evidence="14" id="KW-1185">Reference proteome</keyword>
<dbReference type="EMBL" id="JADGJQ010000046">
    <property type="protein sequence ID" value="KAJ3175935.1"/>
    <property type="molecule type" value="Genomic_DNA"/>
</dbReference>
<evidence type="ECO:0000256" key="5">
    <source>
        <dbReference type="ARBA" id="ARBA00022857"/>
    </source>
</evidence>
<keyword evidence="4" id="KW-0641">Proline biosynthesis</keyword>
<dbReference type="FunFam" id="3.40.309.10:FF:000006">
    <property type="entry name" value="Gamma-glutamyl phosphate reductase"/>
    <property type="match status" value="1"/>
</dbReference>
<dbReference type="InterPro" id="IPR012134">
    <property type="entry name" value="Glu-5-SA_DH"/>
</dbReference>
<dbReference type="InterPro" id="IPR000965">
    <property type="entry name" value="GPR_dom"/>
</dbReference>
<dbReference type="Gene3D" id="3.40.605.10">
    <property type="entry name" value="Aldehyde Dehydrogenase, Chain A, domain 1"/>
    <property type="match status" value="1"/>
</dbReference>
<evidence type="ECO:0000259" key="12">
    <source>
        <dbReference type="Pfam" id="PF00171"/>
    </source>
</evidence>
<dbReference type="InterPro" id="IPR015590">
    <property type="entry name" value="Aldehyde_DH_dom"/>
</dbReference>
<dbReference type="HAMAP" id="MF_00412">
    <property type="entry name" value="ProA"/>
    <property type="match status" value="1"/>
</dbReference>
<dbReference type="GO" id="GO:0004350">
    <property type="term" value="F:glutamate-5-semialdehyde dehydrogenase activity"/>
    <property type="evidence" value="ECO:0007669"/>
    <property type="project" value="UniProtKB-EC"/>
</dbReference>
<evidence type="ECO:0000256" key="6">
    <source>
        <dbReference type="ARBA" id="ARBA00023002"/>
    </source>
</evidence>
<dbReference type="Pfam" id="PF00171">
    <property type="entry name" value="Aldedh"/>
    <property type="match status" value="1"/>
</dbReference>
<dbReference type="GO" id="GO:0008652">
    <property type="term" value="P:amino acid biosynthetic process"/>
    <property type="evidence" value="ECO:0007669"/>
    <property type="project" value="UniProtKB-KW"/>
</dbReference>
<comment type="catalytic activity">
    <reaction evidence="7">
        <text>L-glutamate 5-semialdehyde + phosphate + NADP(+) = L-glutamyl 5-phosphate + NADPH + H(+)</text>
        <dbReference type="Rhea" id="RHEA:19541"/>
        <dbReference type="ChEBI" id="CHEBI:15378"/>
        <dbReference type="ChEBI" id="CHEBI:43474"/>
        <dbReference type="ChEBI" id="CHEBI:57783"/>
        <dbReference type="ChEBI" id="CHEBI:58066"/>
        <dbReference type="ChEBI" id="CHEBI:58274"/>
        <dbReference type="ChEBI" id="CHEBI:58349"/>
        <dbReference type="EC" id="1.2.1.41"/>
    </reaction>
</comment>
<dbReference type="NCBIfam" id="NF001221">
    <property type="entry name" value="PRK00197.1"/>
    <property type="match status" value="1"/>
</dbReference>
<dbReference type="PANTHER" id="PTHR11063">
    <property type="entry name" value="GLUTAMATE SEMIALDEHYDE DEHYDROGENASE"/>
    <property type="match status" value="1"/>
</dbReference>
<comment type="caution">
    <text evidence="13">The sequence shown here is derived from an EMBL/GenBank/DDBJ whole genome shotgun (WGS) entry which is preliminary data.</text>
</comment>
<evidence type="ECO:0000313" key="14">
    <source>
        <dbReference type="Proteomes" id="UP001212152"/>
    </source>
</evidence>
<dbReference type="NCBIfam" id="TIGR00407">
    <property type="entry name" value="proA"/>
    <property type="match status" value="1"/>
</dbReference>
<accession>A0AAD5TH52</accession>
<evidence type="ECO:0000256" key="2">
    <source>
        <dbReference type="ARBA" id="ARBA00013002"/>
    </source>
</evidence>
<sequence length="448" mass="48338">MELAQESRRASLALQSATAAHKSAALLRIHDLLAERKDRILEANRQDLEIARKELEAGRITNALYKRLDLSVGDKYASLLQGVLDVDKLDDPTGQVSLARRLDTGLDLYKVSCPVGVLLIIFESRPEVVVQISCLALKSSNAVILKGGKEATHSNQALFEVIQEALASLAPDVQENIPPASVQLVTSRDEIASLLSLDAYIDLVIPRGSKQLVQYVQGATRIPVLGHADGICSVYIDASADVAKALSVVVDSKCTYPAACNSVETLLLHVDVLPMLPKIASALGRNGVQLRMDPQSLASTGTADVATMPSSPADYDTEFLELVLAVKTVRSLEEAIAHVNEHGSHHTDCIVTESSENADMYMRKVDAAGVYWNASTRFADGFRYGFGAEIGVSTNKTHARGPVGLEGLVIYKYRLYGSGSATADYGEGKKAYKHEPIALDSAPHSFRR</sequence>
<dbReference type="CDD" id="cd07079">
    <property type="entry name" value="ALDH_F18-19_ProA-GPR"/>
    <property type="match status" value="1"/>
</dbReference>
<feature type="domain" description="Aldehyde dehydrogenase" evidence="12">
    <location>
        <begin position="5"/>
        <end position="273"/>
    </location>
</feature>
<dbReference type="InterPro" id="IPR016161">
    <property type="entry name" value="Ald_DH/histidinol_DH"/>
</dbReference>
<evidence type="ECO:0000256" key="4">
    <source>
        <dbReference type="ARBA" id="ARBA00022650"/>
    </source>
</evidence>
<evidence type="ECO:0000256" key="9">
    <source>
        <dbReference type="ARBA" id="ARBA00060997"/>
    </source>
</evidence>
<comment type="function">
    <text evidence="8">Catalyzes the NADPH dependent reduction of L-gamma-glutamyl 5-phosphate into L-glutamate 5-semialdehyde and phosphate. The product spontaneously undergoes cyclization to form 1-pyrroline-5-carboxylate.</text>
</comment>
<keyword evidence="5" id="KW-0521">NADP</keyword>
<name>A0AAD5TH52_9FUNG</name>
<organism evidence="13 14">
    <name type="scientific">Geranomyces variabilis</name>
    <dbReference type="NCBI Taxonomy" id="109894"/>
    <lineage>
        <taxon>Eukaryota</taxon>
        <taxon>Fungi</taxon>
        <taxon>Fungi incertae sedis</taxon>
        <taxon>Chytridiomycota</taxon>
        <taxon>Chytridiomycota incertae sedis</taxon>
        <taxon>Chytridiomycetes</taxon>
        <taxon>Spizellomycetales</taxon>
        <taxon>Powellomycetaceae</taxon>
        <taxon>Geranomyces</taxon>
    </lineage>
</organism>
<comment type="similarity">
    <text evidence="9">Belongs to the gamma-glutamyl phosphate reductase family.</text>
</comment>
<evidence type="ECO:0000256" key="11">
    <source>
        <dbReference type="ARBA" id="ARBA00077451"/>
    </source>
</evidence>
<dbReference type="InterPro" id="IPR016162">
    <property type="entry name" value="Ald_DH_N"/>
</dbReference>
<dbReference type="PANTHER" id="PTHR11063:SF8">
    <property type="entry name" value="DELTA-1-PYRROLINE-5-CARBOXYLATE SYNTHASE"/>
    <property type="match status" value="1"/>
</dbReference>
<evidence type="ECO:0000256" key="1">
    <source>
        <dbReference type="ARBA" id="ARBA00004985"/>
    </source>
</evidence>